<feature type="transmembrane region" description="Helical" evidence="1">
    <location>
        <begin position="438"/>
        <end position="455"/>
    </location>
</feature>
<name>A0ABP6PJW1_9ACTN</name>
<feature type="transmembrane region" description="Helical" evidence="1">
    <location>
        <begin position="96"/>
        <end position="115"/>
    </location>
</feature>
<organism evidence="2 3">
    <name type="scientific">Blastococcus jejuensis</name>
    <dbReference type="NCBI Taxonomy" id="351224"/>
    <lineage>
        <taxon>Bacteria</taxon>
        <taxon>Bacillati</taxon>
        <taxon>Actinomycetota</taxon>
        <taxon>Actinomycetes</taxon>
        <taxon>Geodermatophilales</taxon>
        <taxon>Geodermatophilaceae</taxon>
        <taxon>Blastococcus</taxon>
    </lineage>
</organism>
<dbReference type="InterPro" id="IPR051533">
    <property type="entry name" value="WaaL-like"/>
</dbReference>
<dbReference type="Proteomes" id="UP001499924">
    <property type="component" value="Unassembled WGS sequence"/>
</dbReference>
<keyword evidence="1" id="KW-0472">Membrane</keyword>
<comment type="caution">
    <text evidence="2">The sequence shown here is derived from an EMBL/GenBank/DDBJ whole genome shotgun (WGS) entry which is preliminary data.</text>
</comment>
<dbReference type="EMBL" id="BAAAVV010000013">
    <property type="protein sequence ID" value="GAA3180818.1"/>
    <property type="molecule type" value="Genomic_DNA"/>
</dbReference>
<evidence type="ECO:0000313" key="3">
    <source>
        <dbReference type="Proteomes" id="UP001499924"/>
    </source>
</evidence>
<feature type="transmembrane region" description="Helical" evidence="1">
    <location>
        <begin position="127"/>
        <end position="144"/>
    </location>
</feature>
<sequence length="485" mass="49419">MIDLGPRTTPAPAPLVEPGAGLVRVAVGGGLLVVAAAAALLALGYPPVLALGLLVGAPVALAGAWLLHRRPELAAWAAVLVFSTSAELRLRLDPTIGVLKDALVGLLVVLALVAVRQRPSTLRRLSPLALPAAALAVLVGLYALDPAGAHGTSWIFGTRLLVEVLALLLAGALLAPRATLVHLVRAMVVVLPFEAAFAWAQQIAGPASLIYGWWGYEYGSQVRSTSGGGVRTSGTFEDPFQLAALAVLGLALALFVASRWQAAVLIASAVAVLGATSVRTAMLQAGLLLVVYAVKRGFAREAAALGAVAAVAGVFFLATTTSAVRPGAPEEPLLLTLNGRSDAWALAVDGWDSLVVGNGVGARGTGSTRTEVAVTGPPQFDGSAPDAAFAGNPAFLDSSYAQVQSDVGIVGSAALLTALAATAVFLVRRVRLDPTDGAAWAALGVLAVSVVDWIGRSSLASYTTGFLTLYVLGVLLGAVRTQEQP</sequence>
<feature type="transmembrane region" description="Helical" evidence="1">
    <location>
        <begin position="156"/>
        <end position="175"/>
    </location>
</feature>
<feature type="transmembrane region" description="Helical" evidence="1">
    <location>
        <begin position="21"/>
        <end position="42"/>
    </location>
</feature>
<reference evidence="3" key="1">
    <citation type="journal article" date="2019" name="Int. J. Syst. Evol. Microbiol.">
        <title>The Global Catalogue of Microorganisms (GCM) 10K type strain sequencing project: providing services to taxonomists for standard genome sequencing and annotation.</title>
        <authorList>
            <consortium name="The Broad Institute Genomics Platform"/>
            <consortium name="The Broad Institute Genome Sequencing Center for Infectious Disease"/>
            <person name="Wu L."/>
            <person name="Ma J."/>
        </authorList>
    </citation>
    <scope>NUCLEOTIDE SEQUENCE [LARGE SCALE GENOMIC DNA]</scope>
    <source>
        <strain evidence="3">JCM 15614</strain>
    </source>
</reference>
<feature type="transmembrane region" description="Helical" evidence="1">
    <location>
        <begin position="407"/>
        <end position="426"/>
    </location>
</feature>
<feature type="transmembrane region" description="Helical" evidence="1">
    <location>
        <begin position="263"/>
        <end position="290"/>
    </location>
</feature>
<proteinExistence type="predicted"/>
<feature type="transmembrane region" description="Helical" evidence="1">
    <location>
        <begin position="302"/>
        <end position="324"/>
    </location>
</feature>
<evidence type="ECO:0000313" key="2">
    <source>
        <dbReference type="EMBL" id="GAA3180818.1"/>
    </source>
</evidence>
<protein>
    <recommendedName>
        <fullName evidence="4">O-antigen ligase</fullName>
    </recommendedName>
</protein>
<keyword evidence="1" id="KW-0812">Transmembrane</keyword>
<feature type="transmembrane region" description="Helical" evidence="1">
    <location>
        <begin position="48"/>
        <end position="66"/>
    </location>
</feature>
<feature type="transmembrane region" description="Helical" evidence="1">
    <location>
        <begin position="240"/>
        <end position="257"/>
    </location>
</feature>
<evidence type="ECO:0008006" key="4">
    <source>
        <dbReference type="Google" id="ProtNLM"/>
    </source>
</evidence>
<accession>A0ABP6PJW1</accession>
<dbReference type="PANTHER" id="PTHR37422:SF13">
    <property type="entry name" value="LIPOPOLYSACCHARIDE BIOSYNTHESIS PROTEIN PA4999-RELATED"/>
    <property type="match status" value="1"/>
</dbReference>
<keyword evidence="1" id="KW-1133">Transmembrane helix</keyword>
<keyword evidence="3" id="KW-1185">Reference proteome</keyword>
<feature type="transmembrane region" description="Helical" evidence="1">
    <location>
        <begin position="461"/>
        <end position="479"/>
    </location>
</feature>
<evidence type="ECO:0000256" key="1">
    <source>
        <dbReference type="SAM" id="Phobius"/>
    </source>
</evidence>
<gene>
    <name evidence="2" type="ORF">GCM10010531_38700</name>
</gene>
<dbReference type="PANTHER" id="PTHR37422">
    <property type="entry name" value="TEICHURONIC ACID BIOSYNTHESIS PROTEIN TUAE"/>
    <property type="match status" value="1"/>
</dbReference>